<feature type="region of interest" description="Disordered" evidence="1">
    <location>
        <begin position="148"/>
        <end position="189"/>
    </location>
</feature>
<evidence type="ECO:0000313" key="3">
    <source>
        <dbReference type="Proteomes" id="UP000037460"/>
    </source>
</evidence>
<comment type="caution">
    <text evidence="2">The sequence shown here is derived from an EMBL/GenBank/DDBJ whole genome shotgun (WGS) entry which is preliminary data.</text>
</comment>
<dbReference type="Proteomes" id="UP000037460">
    <property type="component" value="Unassembled WGS sequence"/>
</dbReference>
<dbReference type="EMBL" id="JWZX01002654">
    <property type="protein sequence ID" value="KOO27856.1"/>
    <property type="molecule type" value="Genomic_DNA"/>
</dbReference>
<accession>A0A0M0JMQ0</accession>
<protein>
    <submittedName>
        <fullName evidence="2">Uncharacterized protein</fullName>
    </submittedName>
</protein>
<dbReference type="AlphaFoldDB" id="A0A0M0JMQ0"/>
<reference evidence="3" key="1">
    <citation type="journal article" date="2015" name="PLoS Genet.">
        <title>Genome Sequence and Transcriptome Analyses of Chrysochromulina tobin: Metabolic Tools for Enhanced Algal Fitness in the Prominent Order Prymnesiales (Haptophyceae).</title>
        <authorList>
            <person name="Hovde B.T."/>
            <person name="Deodato C.R."/>
            <person name="Hunsperger H.M."/>
            <person name="Ryken S.A."/>
            <person name="Yost W."/>
            <person name="Jha R.K."/>
            <person name="Patterson J."/>
            <person name="Monnat R.J. Jr."/>
            <person name="Barlow S.B."/>
            <person name="Starkenburg S.R."/>
            <person name="Cattolico R.A."/>
        </authorList>
    </citation>
    <scope>NUCLEOTIDE SEQUENCE</scope>
    <source>
        <strain evidence="3">CCMP291</strain>
    </source>
</reference>
<name>A0A0M0JMQ0_9EUKA</name>
<sequence length="979" mass="109104">KLSKYLRKHNDLADFAARVAAAADKNGTWWSMVNPAEHGDPGSPAFDPEHADWGQLWQQPAIIELVKGGAKKTLVPLCKCGSPFGVYVDVLTSAKMPNLFLTGELLCDHVIHEEFPILEDHRGEDRPPRTAYLPIGFNVLLARAMVGEHRRSSSKKSSKTPSSSKGNMHVGSTRPHAIDGGHADQLPTPRIHKLGSLRCLEPELDSVLLVEALPRSNIPRRTEPDLAPVRPEPPGPFTTAQLIPLAVQQQVLQFASEVTEVLRRADGGPNGWRVARKLRPTPVAFPESEALNECGRGFAWRRRDAQAPLTQESLWDAIRPSSYPDDQPCAGQPNLISAERFSELAAAEDFPDKQVTSWIQHGFPGVNLPNGTVLAPPHVGALKQAKAFDEQNAKNIKLGFISAACKFPEFWPIVIDPCNIVIQNGKPRLTIDKSMWTSGRPDMPPFNTLVNLAEEAKTAGSLNLVTVRQVARAAAILGAPLRMCRSVALPAPDVKLKMKKFDLKAFFRFHPKQRLAWRESGLLFKDGYSVDMRPNFGEAHAPDHTCRESDGLNFFTQRELARLDKEYPSTVPPLIHWLASRAHLRARSPTADEFLWDVLFWMCFYVDDGGLLTFDDKLYDSKGAPKITLITDATGVITRHHQSRIEVYAEAAIKIALYILHECPEDKQDGPDERIVFLGIGLHLDIERRLLPKVKAVSYASIVRHTLDTKRVMPNGVGVAEFNQTHSLIHKLLHASDVIPLGRPHLFHLRQAVNAAKKIFLGVDKGELLGVMITTKVRKELTWWLHQLETADLSGLPLASRSEFPGASSPTHLVRYSDASRELDLAENHSGAGAWCAIDNTFYYIHWRWSRAEIETFSINVLEAHARDIGGKVFLDLGIELGKNFSHTTAFVDNTTAESIAENGRTSTEMLNELNLIRLRDLMSRNVHELNERIASVDNDVADDLSRGEIREALRHPQECGMRCVELQVPQAYRKLPSL</sequence>
<organism evidence="2 3">
    <name type="scientific">Chrysochromulina tobinii</name>
    <dbReference type="NCBI Taxonomy" id="1460289"/>
    <lineage>
        <taxon>Eukaryota</taxon>
        <taxon>Haptista</taxon>
        <taxon>Haptophyta</taxon>
        <taxon>Prymnesiophyceae</taxon>
        <taxon>Prymnesiales</taxon>
        <taxon>Chrysochromulinaceae</taxon>
        <taxon>Chrysochromulina</taxon>
    </lineage>
</organism>
<gene>
    <name evidence="2" type="ORF">Ctob_012378</name>
</gene>
<evidence type="ECO:0000313" key="2">
    <source>
        <dbReference type="EMBL" id="KOO27856.1"/>
    </source>
</evidence>
<keyword evidence="3" id="KW-1185">Reference proteome</keyword>
<proteinExistence type="predicted"/>
<evidence type="ECO:0000256" key="1">
    <source>
        <dbReference type="SAM" id="MobiDB-lite"/>
    </source>
</evidence>
<dbReference type="OrthoDB" id="10642942at2759"/>
<feature type="non-terminal residue" evidence="2">
    <location>
        <position position="1"/>
    </location>
</feature>